<dbReference type="EMBL" id="FTMN01000007">
    <property type="protein sequence ID" value="SIQ67459.1"/>
    <property type="molecule type" value="Genomic_DNA"/>
</dbReference>
<dbReference type="Proteomes" id="UP000186895">
    <property type="component" value="Unassembled WGS sequence"/>
</dbReference>
<name>A0A1N6UPE1_9GAMM</name>
<proteinExistence type="predicted"/>
<dbReference type="Pfam" id="PF00155">
    <property type="entry name" value="Aminotran_1_2"/>
    <property type="match status" value="1"/>
</dbReference>
<dbReference type="InterPro" id="IPR004839">
    <property type="entry name" value="Aminotransferase_I/II_large"/>
</dbReference>
<evidence type="ECO:0000313" key="6">
    <source>
        <dbReference type="EMBL" id="SIQ67459.1"/>
    </source>
</evidence>
<dbReference type="Gene3D" id="3.40.640.10">
    <property type="entry name" value="Type I PLP-dependent aspartate aminotransferase-like (Major domain)"/>
    <property type="match status" value="1"/>
</dbReference>
<dbReference type="InterPro" id="IPR015424">
    <property type="entry name" value="PyrdxlP-dep_Trfase"/>
</dbReference>
<dbReference type="PANTHER" id="PTHR42790">
    <property type="entry name" value="AMINOTRANSFERASE"/>
    <property type="match status" value="1"/>
</dbReference>
<gene>
    <name evidence="6" type="ORF">SAMN05421647_107139</name>
</gene>
<keyword evidence="3" id="KW-0808">Transferase</keyword>
<evidence type="ECO:0000256" key="1">
    <source>
        <dbReference type="ARBA" id="ARBA00001933"/>
    </source>
</evidence>
<evidence type="ECO:0000256" key="3">
    <source>
        <dbReference type="ARBA" id="ARBA00022679"/>
    </source>
</evidence>
<dbReference type="SUPFAM" id="SSF53383">
    <property type="entry name" value="PLP-dependent transferases"/>
    <property type="match status" value="1"/>
</dbReference>
<dbReference type="GO" id="GO:1901605">
    <property type="term" value="P:alpha-amino acid metabolic process"/>
    <property type="evidence" value="ECO:0007669"/>
    <property type="project" value="TreeGrafter"/>
</dbReference>
<dbReference type="Gene3D" id="3.90.1150.10">
    <property type="entry name" value="Aspartate Aminotransferase, domain 1"/>
    <property type="match status" value="1"/>
</dbReference>
<dbReference type="PANTHER" id="PTHR42790:SF19">
    <property type="entry name" value="KYNURENINE_ALPHA-AMINOADIPATE AMINOTRANSFERASE, MITOCHONDRIAL"/>
    <property type="match status" value="1"/>
</dbReference>
<accession>A0A1N6UPE1</accession>
<dbReference type="AlphaFoldDB" id="A0A1N6UPE1"/>
<dbReference type="STRING" id="49186.SAMN05421647_107139"/>
<feature type="domain" description="Aminotransferase class I/classII large" evidence="5">
    <location>
        <begin position="31"/>
        <end position="380"/>
    </location>
</feature>
<keyword evidence="2" id="KW-0032">Aminotransferase</keyword>
<evidence type="ECO:0000313" key="7">
    <source>
        <dbReference type="Proteomes" id="UP000186895"/>
    </source>
</evidence>
<evidence type="ECO:0000256" key="4">
    <source>
        <dbReference type="ARBA" id="ARBA00022898"/>
    </source>
</evidence>
<dbReference type="InterPro" id="IPR015422">
    <property type="entry name" value="PyrdxlP-dep_Trfase_small"/>
</dbReference>
<reference evidence="6 7" key="1">
    <citation type="submission" date="2017-01" db="EMBL/GenBank/DDBJ databases">
        <authorList>
            <person name="Mah S.A."/>
            <person name="Swanson W.J."/>
            <person name="Moy G.W."/>
            <person name="Vacquier V.D."/>
        </authorList>
    </citation>
    <scope>NUCLEOTIDE SEQUENCE [LARGE SCALE GENOMIC DNA]</scope>
    <source>
        <strain evidence="6 7">DSM 7027</strain>
    </source>
</reference>
<dbReference type="GO" id="GO:0030170">
    <property type="term" value="F:pyridoxal phosphate binding"/>
    <property type="evidence" value="ECO:0007669"/>
    <property type="project" value="InterPro"/>
</dbReference>
<dbReference type="InterPro" id="IPR015421">
    <property type="entry name" value="PyrdxlP-dep_Trfase_major"/>
</dbReference>
<dbReference type="RefSeq" id="WP_076463969.1">
    <property type="nucleotide sequence ID" value="NZ_FTMN01000007.1"/>
</dbReference>
<dbReference type="GO" id="GO:0008483">
    <property type="term" value="F:transaminase activity"/>
    <property type="evidence" value="ECO:0007669"/>
    <property type="project" value="UniProtKB-KW"/>
</dbReference>
<keyword evidence="7" id="KW-1185">Reference proteome</keyword>
<dbReference type="CDD" id="cd00609">
    <property type="entry name" value="AAT_like"/>
    <property type="match status" value="1"/>
</dbReference>
<sequence length="385" mass="41788">MQTAKHLQQIQPSYIREILAAATTEGVISLAGGLPASDHFPLSLMAEGFAKMPDTPALFQYGETRGYKPLLDYLDEHYRVASGHQMLVCSGSQQGLDLIARAFLNPADGVAMEAPCYPGALQVFALAGASIHPVEQNPTGPNLSQLELLFASGKVKLFYAVPDFHNPTGVSWTLDIRKQVAALCRQYEVALIEDAPYRELRFAGQQLPLVASFCPERAMVLRSFSKISTPGMRLGVLSAPEDWLAPLLKVKQASDLHTSIPMQALLLDLLAHPAFPAYLRQLCGIYRERYQALVSALSDYLGQEAIVEPVEGGMFAWLQLPGRDPLAVAKEALAKGVAIVPGNAFFPASESPQAESPVSAIRLNFSHETPGTLREAVRRLASVLV</sequence>
<protein>
    <submittedName>
        <fullName evidence="6">Transcriptional regulator</fullName>
    </submittedName>
</protein>
<dbReference type="InterPro" id="IPR050859">
    <property type="entry name" value="Class-I_PLP-dep_aminotransf"/>
</dbReference>
<dbReference type="eggNOG" id="COG1167">
    <property type="taxonomic scope" value="Bacteria"/>
</dbReference>
<evidence type="ECO:0000259" key="5">
    <source>
        <dbReference type="Pfam" id="PF00155"/>
    </source>
</evidence>
<organism evidence="6 7">
    <name type="scientific">Marinobacterium stanieri</name>
    <dbReference type="NCBI Taxonomy" id="49186"/>
    <lineage>
        <taxon>Bacteria</taxon>
        <taxon>Pseudomonadati</taxon>
        <taxon>Pseudomonadota</taxon>
        <taxon>Gammaproteobacteria</taxon>
        <taxon>Oceanospirillales</taxon>
        <taxon>Oceanospirillaceae</taxon>
        <taxon>Marinobacterium</taxon>
    </lineage>
</organism>
<evidence type="ECO:0000256" key="2">
    <source>
        <dbReference type="ARBA" id="ARBA00022576"/>
    </source>
</evidence>
<comment type="cofactor">
    <cofactor evidence="1">
        <name>pyridoxal 5'-phosphate</name>
        <dbReference type="ChEBI" id="CHEBI:597326"/>
    </cofactor>
</comment>
<keyword evidence="4" id="KW-0663">Pyridoxal phosphate</keyword>